<name>A0A0B6WUY6_9BACT</name>
<feature type="non-terminal residue" evidence="1">
    <location>
        <position position="1"/>
    </location>
</feature>
<accession>A0A0B6WUY6</accession>
<reference evidence="1 2" key="2">
    <citation type="submission" date="2015-01" db="EMBL/GenBank/DDBJ databases">
        <title>Complete genome sequence of Pyrinomonas methylaliphatogenes type strain K22T.</title>
        <authorList>
            <person name="Lee K.C.Y."/>
            <person name="Power J.F."/>
            <person name="Dunfield P.F."/>
            <person name="Morgan X.C."/>
            <person name="Huttenhower C."/>
            <person name="Stott M.B."/>
        </authorList>
    </citation>
    <scope>NUCLEOTIDE SEQUENCE [LARGE SCALE GENOMIC DNA]</scope>
    <source>
        <strain evidence="1 2">K22</strain>
    </source>
</reference>
<dbReference type="InterPro" id="IPR022385">
    <property type="entry name" value="Rhs_assc_core"/>
</dbReference>
<organism evidence="1 2">
    <name type="scientific">Pyrinomonas methylaliphatogenes</name>
    <dbReference type="NCBI Taxonomy" id="454194"/>
    <lineage>
        <taxon>Bacteria</taxon>
        <taxon>Pseudomonadati</taxon>
        <taxon>Acidobacteriota</taxon>
        <taxon>Blastocatellia</taxon>
        <taxon>Blastocatellales</taxon>
        <taxon>Pyrinomonadaceae</taxon>
        <taxon>Pyrinomonas</taxon>
    </lineage>
</organism>
<proteinExistence type="predicted"/>
<sequence>DREEREPRYHPYVYGGYERDGNWSDQALMRSYHGWWTRFNEPDPWEGSYDLTDPQSFNRYSYVQNDPVNFVDPTGLFALNREYFEAMEALWELWMFGMQMDQRLLPPLIDGPPELPAATLPQNPVDVSKLGEPPRCSFPSFSQLSAAQQGLFKDIGGASAYGGLSDAQRASFLNLTGALSSAQIDFSGLTLQQSGIHQDRLLFAPGAGIDSFRASFEVGVAAGRFINSPPAESEHPGMSEWGGRQRRAFYALQIGGGRGGAFVDIDIGNPQMGVLPALVHGVEVFYNKVSKSVTDPFAVGRALGRKITGYLCL</sequence>
<protein>
    <submittedName>
        <fullName evidence="1">RHS repeat-associated core domain</fullName>
    </submittedName>
</protein>
<dbReference type="Gene3D" id="2.180.10.10">
    <property type="entry name" value="RHS repeat-associated core"/>
    <property type="match status" value="1"/>
</dbReference>
<reference evidence="1 2" key="1">
    <citation type="submission" date="2013-12" db="EMBL/GenBank/DDBJ databases">
        <authorList>
            <person name="Stott M."/>
        </authorList>
    </citation>
    <scope>NUCLEOTIDE SEQUENCE [LARGE SCALE GENOMIC DNA]</scope>
    <source>
        <strain evidence="1 2">K22</strain>
    </source>
</reference>
<dbReference type="Proteomes" id="UP000031518">
    <property type="component" value="Unassembled WGS sequence"/>
</dbReference>
<evidence type="ECO:0000313" key="2">
    <source>
        <dbReference type="Proteomes" id="UP000031518"/>
    </source>
</evidence>
<evidence type="ECO:0000313" key="1">
    <source>
        <dbReference type="EMBL" id="CDM64906.1"/>
    </source>
</evidence>
<dbReference type="AlphaFoldDB" id="A0A0B6WUY6"/>
<dbReference type="EMBL" id="CBXV010000003">
    <property type="protein sequence ID" value="CDM64906.1"/>
    <property type="molecule type" value="Genomic_DNA"/>
</dbReference>
<dbReference type="RefSeq" id="WP_211197612.1">
    <property type="nucleotide sequence ID" value="NZ_CBXV010000003.1"/>
</dbReference>
<gene>
    <name evidence="1" type="ORF">PYK22_00901</name>
</gene>
<keyword evidence="2" id="KW-1185">Reference proteome</keyword>
<dbReference type="NCBIfam" id="TIGR03696">
    <property type="entry name" value="Rhs_assc_core"/>
    <property type="match status" value="1"/>
</dbReference>